<evidence type="ECO:0000313" key="2">
    <source>
        <dbReference type="Proteomes" id="UP001151760"/>
    </source>
</evidence>
<comment type="caution">
    <text evidence="1">The sequence shown here is derived from an EMBL/GenBank/DDBJ whole genome shotgun (WGS) entry which is preliminary data.</text>
</comment>
<name>A0ABQ4YQW9_9ASTR</name>
<organism evidence="1 2">
    <name type="scientific">Tanacetum coccineum</name>
    <dbReference type="NCBI Taxonomy" id="301880"/>
    <lineage>
        <taxon>Eukaryota</taxon>
        <taxon>Viridiplantae</taxon>
        <taxon>Streptophyta</taxon>
        <taxon>Embryophyta</taxon>
        <taxon>Tracheophyta</taxon>
        <taxon>Spermatophyta</taxon>
        <taxon>Magnoliopsida</taxon>
        <taxon>eudicotyledons</taxon>
        <taxon>Gunneridae</taxon>
        <taxon>Pentapetalae</taxon>
        <taxon>asterids</taxon>
        <taxon>campanulids</taxon>
        <taxon>Asterales</taxon>
        <taxon>Asteraceae</taxon>
        <taxon>Asteroideae</taxon>
        <taxon>Anthemideae</taxon>
        <taxon>Anthemidinae</taxon>
        <taxon>Tanacetum</taxon>
    </lineage>
</organism>
<protein>
    <recommendedName>
        <fullName evidence="3">Integrase, catalytic region, zinc finger, CCHC-type, peptidase aspartic, catalytic</fullName>
    </recommendedName>
</protein>
<gene>
    <name evidence="1" type="ORF">Tco_0729307</name>
</gene>
<evidence type="ECO:0000313" key="1">
    <source>
        <dbReference type="EMBL" id="GJS79426.1"/>
    </source>
</evidence>
<sequence>MSFVKPEFLKKAQRVNPRLYDIGCYNDNLALILAPESDETILLSQESRSKLSDLIKSFDYKNLNNLYDLFVPQREKSPEQRYFSERLDEVTNLECDYLEALEKCEGVISTTSVSRPQLKSKQLEDRVMHNNSQGKKQQVEDHSRNFKFSNNKTSVTACNESLNAKTSNVNFVCVTCGKYVLNENHDMCVLHYINDVNSRTKQPIDVPITHDGKSKLLSNFVEKFMGTVKFKNDQITPILGYGDLVQGNVTIKMVYYVEGLNHNLFSIGRFCDADLEVAFRKSTYYIRDLKGNDLLTDERKGDAWIVIWYSTQSRAYRVHNKRTRVIVETIHVNFDELPPMASDHVSSDPVPKSETVITSNVLDLLFSPMFDELLNGTTTTVDALAGSTTGSADDGFVPPSSLFSLSSS</sequence>
<evidence type="ECO:0008006" key="3">
    <source>
        <dbReference type="Google" id="ProtNLM"/>
    </source>
</evidence>
<proteinExistence type="predicted"/>
<accession>A0ABQ4YQW9</accession>
<keyword evidence="2" id="KW-1185">Reference proteome</keyword>
<reference evidence="1" key="2">
    <citation type="submission" date="2022-01" db="EMBL/GenBank/DDBJ databases">
        <authorList>
            <person name="Yamashiro T."/>
            <person name="Shiraishi A."/>
            <person name="Satake H."/>
            <person name="Nakayama K."/>
        </authorList>
    </citation>
    <scope>NUCLEOTIDE SEQUENCE</scope>
</reference>
<dbReference type="EMBL" id="BQNB010010597">
    <property type="protein sequence ID" value="GJS79426.1"/>
    <property type="molecule type" value="Genomic_DNA"/>
</dbReference>
<reference evidence="1" key="1">
    <citation type="journal article" date="2022" name="Int. J. Mol. Sci.">
        <title>Draft Genome of Tanacetum Coccineum: Genomic Comparison of Closely Related Tanacetum-Family Plants.</title>
        <authorList>
            <person name="Yamashiro T."/>
            <person name="Shiraishi A."/>
            <person name="Nakayama K."/>
            <person name="Satake H."/>
        </authorList>
    </citation>
    <scope>NUCLEOTIDE SEQUENCE</scope>
</reference>
<dbReference type="Proteomes" id="UP001151760">
    <property type="component" value="Unassembled WGS sequence"/>
</dbReference>